<reference evidence="1" key="1">
    <citation type="submission" date="2021-06" db="EMBL/GenBank/DDBJ databases">
        <title>Collection of gut derived symbiotic bacterial strains cultured from healthy donors.</title>
        <authorList>
            <person name="Lin H."/>
            <person name="Littmann E."/>
            <person name="Pamer E.G."/>
        </authorList>
    </citation>
    <scope>NUCLEOTIDE SEQUENCE</scope>
    <source>
        <strain evidence="1">MSK.21.60</strain>
    </source>
</reference>
<sequence>MEKIIIGIDPDIEKSGYCVLKVNTKEVETTAKSFHEIVERFRALSYDQNCRDVEITVVVEASWIKGKNNWHLCIRDTKNVIAAKGYSVGQNHQTGILICEMARSYGLKVVEHLPLFKCWKGKDRKITDEEIKCFMPIKGRTNQESRDAALLAWVFSGLPIRVKPVKC</sequence>
<gene>
    <name evidence="1" type="ORF">KSW80_09645</name>
</gene>
<name>A0AAW4NCK3_9BACT</name>
<dbReference type="AlphaFoldDB" id="A0AAW4NCK3"/>
<dbReference type="EMBL" id="JAHOEP010000024">
    <property type="protein sequence ID" value="MBV3408657.1"/>
    <property type="molecule type" value="Genomic_DNA"/>
</dbReference>
<protein>
    <submittedName>
        <fullName evidence="1">Uncharacterized protein</fullName>
    </submittedName>
</protein>
<evidence type="ECO:0000313" key="2">
    <source>
        <dbReference type="Proteomes" id="UP001196316"/>
    </source>
</evidence>
<organism evidence="1 2">
    <name type="scientific">Segatella copri</name>
    <dbReference type="NCBI Taxonomy" id="165179"/>
    <lineage>
        <taxon>Bacteria</taxon>
        <taxon>Pseudomonadati</taxon>
        <taxon>Bacteroidota</taxon>
        <taxon>Bacteroidia</taxon>
        <taxon>Bacteroidales</taxon>
        <taxon>Prevotellaceae</taxon>
        <taxon>Segatella</taxon>
    </lineage>
</organism>
<dbReference type="Proteomes" id="UP001196316">
    <property type="component" value="Unassembled WGS sequence"/>
</dbReference>
<comment type="caution">
    <text evidence="1">The sequence shown here is derived from an EMBL/GenBank/DDBJ whole genome shotgun (WGS) entry which is preliminary data.</text>
</comment>
<accession>A0AAW4NCK3</accession>
<dbReference type="RefSeq" id="WP_217326667.1">
    <property type="nucleotide sequence ID" value="NZ_JAHOEK010000023.1"/>
</dbReference>
<evidence type="ECO:0000313" key="1">
    <source>
        <dbReference type="EMBL" id="MBV3408657.1"/>
    </source>
</evidence>
<proteinExistence type="predicted"/>